<comment type="caution">
    <text evidence="20">The sequence shown here is derived from an EMBL/GenBank/DDBJ whole genome shotgun (WGS) entry which is preliminary data.</text>
</comment>
<dbReference type="SUPFAM" id="SSF49299">
    <property type="entry name" value="PKD domain"/>
    <property type="match status" value="3"/>
</dbReference>
<evidence type="ECO:0000256" key="6">
    <source>
        <dbReference type="ARBA" id="ARBA00022729"/>
    </source>
</evidence>
<keyword evidence="11" id="KW-0966">Cell projection</keyword>
<feature type="region of interest" description="Disordered" evidence="15">
    <location>
        <begin position="2434"/>
        <end position="2455"/>
    </location>
</feature>
<dbReference type="InterPro" id="IPR036392">
    <property type="entry name" value="PLAT/LH2_dom_sf"/>
</dbReference>
<dbReference type="Pfam" id="PF08016">
    <property type="entry name" value="PKD_channel"/>
    <property type="match status" value="1"/>
</dbReference>
<dbReference type="PANTHER" id="PTHR10877:SF150">
    <property type="entry name" value="REJ DOMAIN-CONTAINING PROTEIN"/>
    <property type="match status" value="1"/>
</dbReference>
<dbReference type="GO" id="GO:0005509">
    <property type="term" value="F:calcium ion binding"/>
    <property type="evidence" value="ECO:0007669"/>
    <property type="project" value="InterPro"/>
</dbReference>
<evidence type="ECO:0000256" key="4">
    <source>
        <dbReference type="ARBA" id="ARBA00022475"/>
    </source>
</evidence>
<dbReference type="SMART" id="SM00303">
    <property type="entry name" value="GPS"/>
    <property type="match status" value="1"/>
</dbReference>
<evidence type="ECO:0000256" key="14">
    <source>
        <dbReference type="SAM" id="Coils"/>
    </source>
</evidence>
<dbReference type="Pfam" id="PF20519">
    <property type="entry name" value="Polycystin_dom"/>
    <property type="match status" value="1"/>
</dbReference>
<feature type="transmembrane region" description="Helical" evidence="16">
    <location>
        <begin position="3048"/>
        <end position="3073"/>
    </location>
</feature>
<keyword evidence="5 16" id="KW-0812">Transmembrane</keyword>
<feature type="transmembrane region" description="Helical" evidence="16">
    <location>
        <begin position="2597"/>
        <end position="2618"/>
    </location>
</feature>
<feature type="domain" description="PKD" evidence="17">
    <location>
        <begin position="976"/>
        <end position="1046"/>
    </location>
</feature>
<evidence type="ECO:0000256" key="7">
    <source>
        <dbReference type="ARBA" id="ARBA00022989"/>
    </source>
</evidence>
<evidence type="ECO:0000313" key="20">
    <source>
        <dbReference type="EMBL" id="CAH3106386.1"/>
    </source>
</evidence>
<protein>
    <submittedName>
        <fullName evidence="20">Uncharacterized protein</fullName>
    </submittedName>
</protein>
<evidence type="ECO:0000256" key="13">
    <source>
        <dbReference type="PROSITE-ProRule" id="PRU00152"/>
    </source>
</evidence>
<dbReference type="Pfam" id="PF01825">
    <property type="entry name" value="GPS"/>
    <property type="match status" value="1"/>
</dbReference>
<feature type="transmembrane region" description="Helical" evidence="16">
    <location>
        <begin position="2466"/>
        <end position="2493"/>
    </location>
</feature>
<evidence type="ECO:0000256" key="11">
    <source>
        <dbReference type="ARBA" id="ARBA00023273"/>
    </source>
</evidence>
<comment type="caution">
    <text evidence="13">Lacks conserved residue(s) required for the propagation of feature annotation.</text>
</comment>
<dbReference type="Gene3D" id="2.40.180.10">
    <property type="entry name" value="Catalase core domain"/>
    <property type="match status" value="1"/>
</dbReference>
<reference evidence="20 21" key="1">
    <citation type="submission" date="2022-05" db="EMBL/GenBank/DDBJ databases">
        <authorList>
            <consortium name="Genoscope - CEA"/>
            <person name="William W."/>
        </authorList>
    </citation>
    <scope>NUCLEOTIDE SEQUENCE [LARGE SCALE GENOMIC DNA]</scope>
</reference>
<dbReference type="InterPro" id="IPR022409">
    <property type="entry name" value="PKD/Chitinase_dom"/>
</dbReference>
<dbReference type="InterPro" id="IPR014010">
    <property type="entry name" value="REJ_dom"/>
</dbReference>
<dbReference type="GO" id="GO:0005886">
    <property type="term" value="C:plasma membrane"/>
    <property type="evidence" value="ECO:0007669"/>
    <property type="project" value="UniProtKB-SubCell"/>
</dbReference>
<dbReference type="InterPro" id="IPR001024">
    <property type="entry name" value="PLAT/LH2_dom"/>
</dbReference>
<keyword evidence="10" id="KW-0325">Glycoprotein</keyword>
<dbReference type="GO" id="GO:0050982">
    <property type="term" value="P:detection of mechanical stimulus"/>
    <property type="evidence" value="ECO:0007669"/>
    <property type="project" value="TreeGrafter"/>
</dbReference>
<evidence type="ECO:0000256" key="8">
    <source>
        <dbReference type="ARBA" id="ARBA00023069"/>
    </source>
</evidence>
<dbReference type="InterPro" id="IPR002859">
    <property type="entry name" value="PKD/REJ-like"/>
</dbReference>
<accession>A0AAU9WA03</accession>
<comment type="similarity">
    <text evidence="3">Belongs to the polycystin family.</text>
</comment>
<dbReference type="PROSITE" id="PS50095">
    <property type="entry name" value="PLAT"/>
    <property type="match status" value="1"/>
</dbReference>
<evidence type="ECO:0000259" key="17">
    <source>
        <dbReference type="PROSITE" id="PS50093"/>
    </source>
</evidence>
<dbReference type="Pfam" id="PF02010">
    <property type="entry name" value="REJ"/>
    <property type="match status" value="1"/>
</dbReference>
<feature type="transmembrane region" description="Helical" evidence="16">
    <location>
        <begin position="2264"/>
        <end position="2284"/>
    </location>
</feature>
<organism evidence="20 21">
    <name type="scientific">Pocillopora meandrina</name>
    <dbReference type="NCBI Taxonomy" id="46732"/>
    <lineage>
        <taxon>Eukaryota</taxon>
        <taxon>Metazoa</taxon>
        <taxon>Cnidaria</taxon>
        <taxon>Anthozoa</taxon>
        <taxon>Hexacorallia</taxon>
        <taxon>Scleractinia</taxon>
        <taxon>Astrocoeniina</taxon>
        <taxon>Pocilloporidae</taxon>
        <taxon>Pocillopora</taxon>
    </lineage>
</organism>
<feature type="transmembrane region" description="Helical" evidence="16">
    <location>
        <begin position="2304"/>
        <end position="2325"/>
    </location>
</feature>
<feature type="disulfide bond" evidence="12">
    <location>
        <begin position="2711"/>
        <end position="2724"/>
    </location>
</feature>
<feature type="domain" description="REJ" evidence="19">
    <location>
        <begin position="1450"/>
        <end position="1811"/>
    </location>
</feature>
<dbReference type="EMBL" id="CALNXJ010000010">
    <property type="protein sequence ID" value="CAH3106386.1"/>
    <property type="molecule type" value="Genomic_DNA"/>
</dbReference>
<evidence type="ECO:0000256" key="5">
    <source>
        <dbReference type="ARBA" id="ARBA00022692"/>
    </source>
</evidence>
<dbReference type="SUPFAM" id="SSF49723">
    <property type="entry name" value="Lipase/lipooxygenase domain (PLAT/LH2 domain)"/>
    <property type="match status" value="1"/>
</dbReference>
<dbReference type="InterPro" id="IPR000601">
    <property type="entry name" value="PKD_dom"/>
</dbReference>
<dbReference type="Proteomes" id="UP001159428">
    <property type="component" value="Unassembled WGS sequence"/>
</dbReference>
<dbReference type="Gene3D" id="2.60.40.10">
    <property type="entry name" value="Immunoglobulins"/>
    <property type="match status" value="1"/>
</dbReference>
<dbReference type="CDD" id="cd00146">
    <property type="entry name" value="PKD"/>
    <property type="match status" value="1"/>
</dbReference>
<evidence type="ECO:0000256" key="12">
    <source>
        <dbReference type="PIRSR" id="PIRSR603915-2"/>
    </source>
</evidence>
<keyword evidence="14" id="KW-0175">Coiled coil</keyword>
<dbReference type="Gene3D" id="2.60.220.50">
    <property type="match status" value="1"/>
</dbReference>
<feature type="domain" description="PLAT" evidence="18">
    <location>
        <begin position="2104"/>
        <end position="2221"/>
    </location>
</feature>
<evidence type="ECO:0000313" key="21">
    <source>
        <dbReference type="Proteomes" id="UP001159428"/>
    </source>
</evidence>
<dbReference type="InterPro" id="IPR035986">
    <property type="entry name" value="PKD_dom_sf"/>
</dbReference>
<dbReference type="InterPro" id="IPR046338">
    <property type="entry name" value="GAIN_dom_sf"/>
</dbReference>
<proteinExistence type="inferred from homology"/>
<feature type="transmembrane region" description="Helical" evidence="16">
    <location>
        <begin position="2989"/>
        <end position="3011"/>
    </location>
</feature>
<sequence length="3193" mass="359702">MLTHKHKEVAKIHKNFRENVDYEQLLLFGEILSLPSNETINLPPESPGNLLLGCYEEQNIESNLQRLDSPTPSPYKCIETCAHAKFPLAAVLKVTECHCANDSVLPMIMKYPCSSPAAARNYLLYNTSCLSTVSVELYQGLTFTAFPSKITPSISSPVTQSSVTAAHSLSKSLLYLIDFGDGTSNKTWLEGSTLRHHYITPGEFNITFVASRGNSTVFMLSRKIRVSFLRVSSTWCPDVEPLTDFYCKAYKFGGSGVTALMSLGNLNQTVSISIPDVPPVILGHTGPSLTNQSDAKKREAGLYLFPSLHFLSNIEVEAWEVHAEQPGLIHLQIYRAALNLTGCSWYRRTQSSCGKWAPTSDHCNTVCIDVHYWQYRSIMPCRQRRSSYIKVYSVKANLTVGYNLIVIPKEQRFTARVGDIVGFYRNLSGAVLRRIAAEQDESVYFIPARNMSNVSIHLSGAQPMKLSFDIKLHGSLGVGVSIVFSCLEKAGLYPLITTFTNAISSHRVITFRSSITVQNPVAPLRLLYEEFIEVNTTKNITATVEEGTNVTCEWYIPNSSLTVHQSPYLKNNKTTEGGVFQYIALYSYLGYVYVKVTASNLVSQKSEDIILSVRQPIKGLRASLCHAAFAFEKAETCFVSDATQGTEVGCTWEFGPDDYTAREMGKTVSRVFTSESQTNFTLHCYNKISRSSVPHSIQVVPNPLSINAPMNVQAGVPVKITCQVNWPGGIPALFFEQQGVKGMRGSDIVADPLLTLMASGYSNSSKGNVTMFQSFSRAPYRRHKITCKSVDYPDLNIDHELKAIYSVKGINISSDCALQAEIGTKCVFYVQLFRGDFPVFTWKIRESDNYSTVSVYKGKKITHRFVNTGIANITVNASNDVSFRTKTVQVFVYPTHTHSTTVTESPPLPVYQSSTLSTTTSLLLPSFNSVISSYSTYSAEAVTSIRPSVTVYKSSSVDRHQVTSLEDVTLRHASVGLVGQAIVFSVEHFTNPHLLHFMWNWGDRSSSEKAGSTLSHTFHHPGQYFITVNITSAVDHVVLAGHVSIQHRLSDLRIRHLAVMSSNLLLLEFEILQGDNVTYSLEYGDDSEKQVGFLRTLPNFVTVTHQYNERGIYRLSITANSAVGPSISVQQSVYISELPCIIHELRMLGAGDNSSHCPEIEQEYAYSLYSSLKINCSKYEELEYTWKIDNIFNDTVTRVVPLSREVLSSSALFLESQSLSNGLYKFILSVTAKPHGISKSVIGFLRVRMPKLLAVIDCGSKRVMPWNQDIILNASSSRDPNELCDSQGRSALSFEWFCDTNRNVSCFNGSIDNRGPALVFPPKYLDLNRKYRFVVVVTKGSRKAEATQSIEVMSGNFLPLCVRCKENCAHKLAPSKELVLDGVGCQDDTNTACIWELYGPPPATGRISKRSVGEQLISISYAKQFQLDPKNLIPNRIYTILFNNDNSGFSAQYSVITDMFPTNGSCFVSPSEGQVIETQFIISCAGWRDEDSPLRYEFFLGNPEQGPMLLYYGWMPYSNGLFLPPGSKDNNHNVDLFVKISDVLGSYRIVPLQVKVTGFGAEADSVSSILKGIVCGPDSMLEKLLKVGEFQQATQLMTTVVTVLNEVSSQELASDSADINDRVEVRSTVIARLSQTCCSSPQSIRQALDGILQAIGVTAELSPEALEDSAIVLSNMAKALVIKFKSFQAANETREIIRGLSIILEASVSTSNEVKRQQNSGEIKDWIDDSNEARNKDHQEKCEQATNKSLEGVNYAAQKLLDYQRKGDPPSHVSSSLMKLTLTRQSPSDINDAALNGGEVTFQIPHEVKKDRLSSFNAVNTKVITMSQTPFISNDATPIDTPVSTLELLETSGKEIQIQDLTEPVSIFLSLNQSQIKDRNNMNGIIDPEENITFFKIDSDNKSALYFTINCSGVTSGYKLIITGRRNSKPSTDTFDFQWIIASCNTTLKRLISRKYLNTSEKLYLGVKLKAERNETNITAVTTKIRYGVSVMAIGCYYWSEKMQAWTTDGCEVGSMTTSEHVECRSNHLTWFGSRVFVPPNKLDLDIIASRISDPSNYAPVLSVLCVTFGLYFLVFIWARRQDRKDKNKTGLTLSPSNRPGDTHAYEVVICTGMRRHAGTTANVAMTLTGEKGESHAFLLKSSHRVTLARGCIDSFLLTTPETLGELSYIRMWHDNFGKDPAWFVKQISIREVDTDGIWHFVCERWLAVDEGDGMIDRIFPVTSNKELKEFRRLFLTKAYNDLTDSHLWFSVVWRPVQSPFTRVQRVSCCLSVLLCTMMANALWYERESGRYNAVQFGPFEFSWEQVSIGICSSLIVFPINLLLVQIFRHSRPKPTQNHCCLRPKPRPRFSSIQTEITTVKFGSGEGSALCIHSASQYQSVRKCTSQESPKYEDKGFSLASALRSAHFPALSISLATETPPDSTSDLRSLLTRYSPSRQSPTNDPEKSSNAPIAEHPSHKKGLPWWFVYIGWFLVILTSLTAASVTLLYGIQFGLKKSTQWLLSMFFSLTQDIFVSQPLKVVAFALFFAYIFKKPSKVAFSPKSQLKFDEELLQRQLQGLEEDFEERTEAPPIKVPTEDTIRRARDRAQKERMMHAILLDIGTFLVFTLLVLLIAYGFRDQSAFRQNDAVAKVLLQQKFSEEPGGFKPQRFAQIIRQRDMWDWAELAMLPTLYNLPSYFYTGKAPTFMEGESGFVVGVARLRQHRAKKDSCLVVPQVQNFFSRCSSQYGMTTEEEQAYTIGWESPSNNSKTSLLGPWRYSSASDLDGYPYTGGVKTYSGGGYVLELSHIYYKALRQIKDSRAALWLDRHTRSIFIEFTLYNPNSNLFCAVTFLMEVFPTGGVFPHSEVLAYRLYRYVGDFQLFILACEVFFLIFVIYFTYREAKKIYKTKGRYFTEVWNLMDLAVMILCWIALSFYFICLGLRKWTLHLYRQNLTKFISFQYLSAWQLMFENVVGVTVFVICLKFIKLLKFNRRIFLLSCTLRHASRELLQYFIVLIIVFLAFSQLYHFLFASNYDSFSTLIGSMQKLLSVLLGQFDFEEMMGLHKILCALIFFLYTILTNFLFLNLLIAIIIESFEVVKRQNDQMQNEFEMLEFIMMHFRDLLGIRALNRATKESQFAFSNKAMNRPLYVSKRKRTERKESAKRLEKALDRLACYVNVINDIENEDDLLCCYISRRIRHNSLKKAKTADSRL</sequence>
<evidence type="ECO:0000256" key="9">
    <source>
        <dbReference type="ARBA" id="ARBA00023136"/>
    </source>
</evidence>
<gene>
    <name evidence="20" type="ORF">PMEA_00001504</name>
</gene>
<feature type="domain" description="PKD" evidence="17">
    <location>
        <begin position="1074"/>
        <end position="1135"/>
    </location>
</feature>
<name>A0AAU9WA03_9CNID</name>
<evidence type="ECO:0000256" key="3">
    <source>
        <dbReference type="ARBA" id="ARBA00007200"/>
    </source>
</evidence>
<dbReference type="PROSITE" id="PS50093">
    <property type="entry name" value="PKD"/>
    <property type="match status" value="3"/>
</dbReference>
<keyword evidence="8" id="KW-0969">Cilium</keyword>
<dbReference type="InterPro" id="IPR013783">
    <property type="entry name" value="Ig-like_fold"/>
</dbReference>
<evidence type="ECO:0000259" key="19">
    <source>
        <dbReference type="PROSITE" id="PS51111"/>
    </source>
</evidence>
<evidence type="ECO:0000259" key="18">
    <source>
        <dbReference type="PROSITE" id="PS50095"/>
    </source>
</evidence>
<feature type="domain" description="PKD" evidence="17">
    <location>
        <begin position="175"/>
        <end position="226"/>
    </location>
</feature>
<dbReference type="InterPro" id="IPR003915">
    <property type="entry name" value="PKD_2"/>
</dbReference>
<dbReference type="SMART" id="SM00308">
    <property type="entry name" value="LH2"/>
    <property type="match status" value="1"/>
</dbReference>
<dbReference type="PRINTS" id="PR01433">
    <property type="entry name" value="POLYCYSTIN2"/>
</dbReference>
<dbReference type="PANTHER" id="PTHR10877">
    <property type="entry name" value="POLYCYSTIN FAMILY MEMBER"/>
    <property type="match status" value="1"/>
</dbReference>
<dbReference type="SMART" id="SM00089">
    <property type="entry name" value="PKD"/>
    <property type="match status" value="5"/>
</dbReference>
<dbReference type="InterPro" id="IPR051223">
    <property type="entry name" value="Polycystin"/>
</dbReference>
<dbReference type="Pfam" id="PF01477">
    <property type="entry name" value="PLAT"/>
    <property type="match status" value="1"/>
</dbReference>
<keyword evidence="9 16" id="KW-0472">Membrane</keyword>
<feature type="compositionally biased region" description="Polar residues" evidence="15">
    <location>
        <begin position="2434"/>
        <end position="2451"/>
    </location>
</feature>
<feature type="transmembrane region" description="Helical" evidence="16">
    <location>
        <begin position="2513"/>
        <end position="2532"/>
    </location>
</feature>
<evidence type="ECO:0000256" key="1">
    <source>
        <dbReference type="ARBA" id="ARBA00004138"/>
    </source>
</evidence>
<keyword evidence="4" id="KW-1003">Cell membrane</keyword>
<feature type="transmembrane region" description="Helical" evidence="16">
    <location>
        <begin position="2860"/>
        <end position="2880"/>
    </location>
</feature>
<dbReference type="GO" id="GO:0005262">
    <property type="term" value="F:calcium channel activity"/>
    <property type="evidence" value="ECO:0007669"/>
    <property type="project" value="TreeGrafter"/>
</dbReference>
<keyword evidence="7 16" id="KW-1133">Transmembrane helix</keyword>
<keyword evidence="21" id="KW-1185">Reference proteome</keyword>
<dbReference type="GO" id="GO:0005929">
    <property type="term" value="C:cilium"/>
    <property type="evidence" value="ECO:0007669"/>
    <property type="project" value="UniProtKB-SubCell"/>
</dbReference>
<dbReference type="Gene3D" id="1.10.287.70">
    <property type="match status" value="1"/>
</dbReference>
<dbReference type="InterPro" id="IPR046791">
    <property type="entry name" value="Polycystin_dom"/>
</dbReference>
<feature type="transmembrane region" description="Helical" evidence="16">
    <location>
        <begin position="2058"/>
        <end position="2079"/>
    </location>
</feature>
<evidence type="ECO:0000256" key="10">
    <source>
        <dbReference type="ARBA" id="ARBA00023180"/>
    </source>
</evidence>
<comment type="subcellular location">
    <subcellularLocation>
        <location evidence="2">Cell membrane</location>
        <topology evidence="2">Multi-pass membrane protein</topology>
    </subcellularLocation>
    <subcellularLocation>
        <location evidence="1">Cell projection</location>
        <location evidence="1">Cilium</location>
    </subcellularLocation>
</comment>
<keyword evidence="6" id="KW-0732">Signal</keyword>
<feature type="coiled-coil region" evidence="14">
    <location>
        <begin position="2543"/>
        <end position="2570"/>
    </location>
</feature>
<dbReference type="InterPro" id="IPR013122">
    <property type="entry name" value="PKD1_2_channel"/>
</dbReference>
<dbReference type="InterPro" id="IPR000203">
    <property type="entry name" value="GPS"/>
</dbReference>
<evidence type="ECO:0000256" key="15">
    <source>
        <dbReference type="SAM" id="MobiDB-lite"/>
    </source>
</evidence>
<feature type="transmembrane region" description="Helical" evidence="16">
    <location>
        <begin position="2945"/>
        <end position="2969"/>
    </location>
</feature>
<evidence type="ECO:0000256" key="16">
    <source>
        <dbReference type="SAM" id="Phobius"/>
    </source>
</evidence>
<feature type="transmembrane region" description="Helical" evidence="16">
    <location>
        <begin position="2900"/>
        <end position="2925"/>
    </location>
</feature>
<evidence type="ECO:0000256" key="2">
    <source>
        <dbReference type="ARBA" id="ARBA00004651"/>
    </source>
</evidence>
<dbReference type="PROSITE" id="PS51111">
    <property type="entry name" value="REJ"/>
    <property type="match status" value="1"/>
</dbReference>